<reference evidence="4 5" key="1">
    <citation type="submission" date="2016-10" db="EMBL/GenBank/DDBJ databases">
        <authorList>
            <person name="Varghese N."/>
        </authorList>
    </citation>
    <scope>NUCLEOTIDE SEQUENCE [LARGE SCALE GENOMIC DNA]</scope>
    <source>
        <strain evidence="4 5">KB11</strain>
    </source>
</reference>
<evidence type="ECO:0000313" key="4">
    <source>
        <dbReference type="EMBL" id="ATZ60157.1"/>
    </source>
</evidence>
<dbReference type="InterPro" id="IPR036059">
    <property type="entry name" value="TldD/PmbA_sf"/>
</dbReference>
<dbReference type="AlphaFoldDB" id="A0A2H4U7S3"/>
<dbReference type="GeneID" id="78817587"/>
<dbReference type="PANTHER" id="PTHR43421:SF1">
    <property type="entry name" value="METALLOPROTEASE PMBA"/>
    <property type="match status" value="1"/>
</dbReference>
<dbReference type="GO" id="GO:0006508">
    <property type="term" value="P:proteolysis"/>
    <property type="evidence" value="ECO:0007669"/>
    <property type="project" value="InterPro"/>
</dbReference>
<dbReference type="InterPro" id="IPR045569">
    <property type="entry name" value="Metalloprtase-TldD/E_C"/>
</dbReference>
<dbReference type="InterPro" id="IPR035068">
    <property type="entry name" value="TldD/PmbA_N"/>
</dbReference>
<dbReference type="OMA" id="GGIYNWT"/>
<dbReference type="RefSeq" id="WP_004035710.1">
    <property type="nucleotide sequence ID" value="NZ_CAYARS010000055.1"/>
</dbReference>
<dbReference type="InterPro" id="IPR002510">
    <property type="entry name" value="Metalloprtase-TldD/E_N"/>
</dbReference>
<feature type="domain" description="Metalloprotease TldD/E central" evidence="3">
    <location>
        <begin position="109"/>
        <end position="208"/>
    </location>
</feature>
<evidence type="ECO:0000259" key="3">
    <source>
        <dbReference type="Pfam" id="PF19290"/>
    </source>
</evidence>
<sequence>MIYEMAEKCEKEVKKICDDYEVYISSGKTIELDSKNDELNFAKEEITQGIGIRVLKDNKMGFAFTSDMDKINQTALQALENTKLNNPDENYAFSQKEKVNDIDKLYDKKFENLDLDESIDFLNNIITKANETQCDVTSAGFSASRGESLILNSNGVSIANKSTGFGAGLSVNIEAKENVATAYDSISSRFYDLDGDKLAEDVCKLAMDSVDTKAIETKDYDVVLDYYAATGLLSTFLEAFNGENVQRQRSILHDKMNSEIVSPNLSITNDATLEKGMYSTKCDGEGTVSKKTKLVENGVLKSFMYDIYTANKGNTTSTGNGYRNSYLSTPSVSPSNIILDFDEKIGTDEISEGVLTTSVLGAHTANPISGDFSVEASNAFKIENGEISYPINKAMISGNIFEIMKKCEGVKSEIKQYGPFILPKILVHNLRVVGQH</sequence>
<protein>
    <submittedName>
        <fullName evidence="4">Peptidase</fullName>
    </submittedName>
</protein>
<dbReference type="Gene3D" id="3.30.2290.10">
    <property type="entry name" value="PmbA/TldD superfamily"/>
    <property type="match status" value="1"/>
</dbReference>
<dbReference type="SUPFAM" id="SSF111283">
    <property type="entry name" value="Putative modulator of DNA gyrase, PmbA/TldD"/>
    <property type="match status" value="1"/>
</dbReference>
<accession>A0A2H4U7S3</accession>
<dbReference type="GO" id="GO:0008237">
    <property type="term" value="F:metallopeptidase activity"/>
    <property type="evidence" value="ECO:0007669"/>
    <property type="project" value="InterPro"/>
</dbReference>
<name>A0A2H4U7S3_METSM</name>
<dbReference type="Pfam" id="PF01523">
    <property type="entry name" value="PmbA_TldD_1st"/>
    <property type="match status" value="1"/>
</dbReference>
<dbReference type="Proteomes" id="UP000232133">
    <property type="component" value="Chromosome"/>
</dbReference>
<feature type="domain" description="Metalloprotease TldD/E N-terminal" evidence="1">
    <location>
        <begin position="20"/>
        <end position="81"/>
    </location>
</feature>
<evidence type="ECO:0000313" key="5">
    <source>
        <dbReference type="Proteomes" id="UP000232133"/>
    </source>
</evidence>
<dbReference type="Pfam" id="PF19290">
    <property type="entry name" value="PmbA_TldD_2nd"/>
    <property type="match status" value="1"/>
</dbReference>
<proteinExistence type="predicted"/>
<feature type="domain" description="Metalloprotease TldD/E C-terminal" evidence="2">
    <location>
        <begin position="217"/>
        <end position="434"/>
    </location>
</feature>
<dbReference type="Pfam" id="PF19289">
    <property type="entry name" value="PmbA_TldD_3rd"/>
    <property type="match status" value="1"/>
</dbReference>
<dbReference type="GO" id="GO:0005829">
    <property type="term" value="C:cytosol"/>
    <property type="evidence" value="ECO:0007669"/>
    <property type="project" value="TreeGrafter"/>
</dbReference>
<evidence type="ECO:0000259" key="2">
    <source>
        <dbReference type="Pfam" id="PF19289"/>
    </source>
</evidence>
<organism evidence="4 5">
    <name type="scientific">Methanobrevibacter smithii</name>
    <dbReference type="NCBI Taxonomy" id="2173"/>
    <lineage>
        <taxon>Archaea</taxon>
        <taxon>Methanobacteriati</taxon>
        <taxon>Methanobacteriota</taxon>
        <taxon>Methanomada group</taxon>
        <taxon>Methanobacteria</taxon>
        <taxon>Methanobacteriales</taxon>
        <taxon>Methanobacteriaceae</taxon>
        <taxon>Methanobrevibacter</taxon>
    </lineage>
</organism>
<dbReference type="PANTHER" id="PTHR43421">
    <property type="entry name" value="METALLOPROTEASE PMBA"/>
    <property type="match status" value="1"/>
</dbReference>
<dbReference type="EMBL" id="CP017803">
    <property type="protein sequence ID" value="ATZ60157.1"/>
    <property type="molecule type" value="Genomic_DNA"/>
</dbReference>
<dbReference type="InterPro" id="IPR047657">
    <property type="entry name" value="PmbA"/>
</dbReference>
<dbReference type="InterPro" id="IPR045570">
    <property type="entry name" value="Metalloprtase-TldD/E_cen_dom"/>
</dbReference>
<evidence type="ECO:0000259" key="1">
    <source>
        <dbReference type="Pfam" id="PF01523"/>
    </source>
</evidence>
<gene>
    <name evidence="4" type="ORF">BK798_06870</name>
</gene>